<dbReference type="SMART" id="SM00233">
    <property type="entry name" value="PH"/>
    <property type="match status" value="1"/>
</dbReference>
<feature type="compositionally biased region" description="Polar residues" evidence="2">
    <location>
        <begin position="1078"/>
        <end position="1102"/>
    </location>
</feature>
<feature type="region of interest" description="Disordered" evidence="2">
    <location>
        <begin position="120"/>
        <end position="213"/>
    </location>
</feature>
<dbReference type="RefSeq" id="XP_069231610.1">
    <property type="nucleotide sequence ID" value="XM_069371419.1"/>
</dbReference>
<dbReference type="Pfam" id="PF00620">
    <property type="entry name" value="RhoGAP"/>
    <property type="match status" value="1"/>
</dbReference>
<reference evidence="5 6" key="1">
    <citation type="journal article" date="2020" name="Microbiol. Resour. Announc.">
        <title>Draft Genome Sequence of a Cladosporium Species Isolated from the Mesophotic Ascidian Didemnum maculosum.</title>
        <authorList>
            <person name="Gioti A."/>
            <person name="Siaperas R."/>
            <person name="Nikolaivits E."/>
            <person name="Le Goff G."/>
            <person name="Ouazzani J."/>
            <person name="Kotoulas G."/>
            <person name="Topakas E."/>
        </authorList>
    </citation>
    <scope>NUCLEOTIDE SEQUENCE [LARGE SCALE GENOMIC DNA]</scope>
    <source>
        <strain evidence="5 6">TM138-S3</strain>
    </source>
</reference>
<dbReference type="InterPro" id="IPR050729">
    <property type="entry name" value="Rho-GAP"/>
</dbReference>
<feature type="region of interest" description="Disordered" evidence="2">
    <location>
        <begin position="1055"/>
        <end position="1159"/>
    </location>
</feature>
<feature type="compositionally biased region" description="Basic and acidic residues" evidence="2">
    <location>
        <begin position="262"/>
        <end position="273"/>
    </location>
</feature>
<dbReference type="FunFam" id="2.30.29.30:FF:000452">
    <property type="entry name" value="Rho GTPase activator (Bem3)"/>
    <property type="match status" value="1"/>
</dbReference>
<feature type="compositionally biased region" description="Pro residues" evidence="2">
    <location>
        <begin position="1060"/>
        <end position="1074"/>
    </location>
</feature>
<keyword evidence="6" id="KW-1185">Reference proteome</keyword>
<dbReference type="SUPFAM" id="SSF50729">
    <property type="entry name" value="PH domain-like"/>
    <property type="match status" value="1"/>
</dbReference>
<dbReference type="InterPro" id="IPR000198">
    <property type="entry name" value="RhoGAP_dom"/>
</dbReference>
<feature type="compositionally biased region" description="Pro residues" evidence="2">
    <location>
        <begin position="613"/>
        <end position="629"/>
    </location>
</feature>
<feature type="compositionally biased region" description="Polar residues" evidence="2">
    <location>
        <begin position="282"/>
        <end position="297"/>
    </location>
</feature>
<evidence type="ECO:0000313" key="6">
    <source>
        <dbReference type="Proteomes" id="UP000803884"/>
    </source>
</evidence>
<dbReference type="PROSITE" id="PS50003">
    <property type="entry name" value="PH_DOMAIN"/>
    <property type="match status" value="1"/>
</dbReference>
<dbReference type="GO" id="GO:0007165">
    <property type="term" value="P:signal transduction"/>
    <property type="evidence" value="ECO:0007669"/>
    <property type="project" value="InterPro"/>
</dbReference>
<evidence type="ECO:0000259" key="3">
    <source>
        <dbReference type="PROSITE" id="PS50003"/>
    </source>
</evidence>
<dbReference type="Gene3D" id="3.30.1520.10">
    <property type="entry name" value="Phox-like domain"/>
    <property type="match status" value="1"/>
</dbReference>
<dbReference type="PROSITE" id="PS50238">
    <property type="entry name" value="RHOGAP"/>
    <property type="match status" value="1"/>
</dbReference>
<feature type="region of interest" description="Disordered" evidence="2">
    <location>
        <begin position="1006"/>
        <end position="1043"/>
    </location>
</feature>
<name>A0AB34KYY7_9PEZI</name>
<dbReference type="PANTHER" id="PTHR23176">
    <property type="entry name" value="RHO/RAC/CDC GTPASE-ACTIVATING PROTEIN"/>
    <property type="match status" value="1"/>
</dbReference>
<protein>
    <recommendedName>
        <fullName evidence="7">RhoGAP-domain-containing protein</fullName>
    </recommendedName>
</protein>
<feature type="domain" description="Rho-GAP" evidence="4">
    <location>
        <begin position="1164"/>
        <end position="1365"/>
    </location>
</feature>
<dbReference type="GO" id="GO:0035091">
    <property type="term" value="F:phosphatidylinositol binding"/>
    <property type="evidence" value="ECO:0007669"/>
    <property type="project" value="InterPro"/>
</dbReference>
<dbReference type="SMART" id="SM00324">
    <property type="entry name" value="RhoGAP"/>
    <property type="match status" value="1"/>
</dbReference>
<feature type="compositionally biased region" description="Polar residues" evidence="2">
    <location>
        <begin position="341"/>
        <end position="352"/>
    </location>
</feature>
<dbReference type="PANTHER" id="PTHR23176:SF129">
    <property type="entry name" value="RHO GTPASE ACTIVATING PROTEIN AT 16F, ISOFORM E-RELATED"/>
    <property type="match status" value="1"/>
</dbReference>
<dbReference type="InterPro" id="IPR001849">
    <property type="entry name" value="PH_domain"/>
</dbReference>
<feature type="region of interest" description="Disordered" evidence="2">
    <location>
        <begin position="1468"/>
        <end position="1500"/>
    </location>
</feature>
<organism evidence="5 6">
    <name type="scientific">Cladosporium halotolerans</name>
    <dbReference type="NCBI Taxonomy" id="1052096"/>
    <lineage>
        <taxon>Eukaryota</taxon>
        <taxon>Fungi</taxon>
        <taxon>Dikarya</taxon>
        <taxon>Ascomycota</taxon>
        <taxon>Pezizomycotina</taxon>
        <taxon>Dothideomycetes</taxon>
        <taxon>Dothideomycetidae</taxon>
        <taxon>Cladosporiales</taxon>
        <taxon>Cladosporiaceae</taxon>
        <taxon>Cladosporium</taxon>
    </lineage>
</organism>
<feature type="compositionally biased region" description="Low complexity" evidence="2">
    <location>
        <begin position="637"/>
        <end position="648"/>
    </location>
</feature>
<dbReference type="Proteomes" id="UP000803884">
    <property type="component" value="Unassembled WGS sequence"/>
</dbReference>
<gene>
    <name evidence="5" type="ORF">WHR41_02813</name>
</gene>
<dbReference type="InterPro" id="IPR008936">
    <property type="entry name" value="Rho_GTPase_activation_prot"/>
</dbReference>
<dbReference type="GeneID" id="96004257"/>
<feature type="compositionally biased region" description="Basic and acidic residues" evidence="2">
    <location>
        <begin position="489"/>
        <end position="523"/>
    </location>
</feature>
<feature type="region of interest" description="Disordered" evidence="2">
    <location>
        <begin position="261"/>
        <end position="714"/>
    </location>
</feature>
<feature type="compositionally biased region" description="Basic and acidic residues" evidence="2">
    <location>
        <begin position="382"/>
        <end position="391"/>
    </location>
</feature>
<evidence type="ECO:0008006" key="7">
    <source>
        <dbReference type="Google" id="ProtNLM"/>
    </source>
</evidence>
<dbReference type="Pfam" id="PF00169">
    <property type="entry name" value="PH"/>
    <property type="match status" value="1"/>
</dbReference>
<proteinExistence type="predicted"/>
<feature type="compositionally biased region" description="Low complexity" evidence="2">
    <location>
        <begin position="149"/>
        <end position="203"/>
    </location>
</feature>
<feature type="compositionally biased region" description="Low complexity" evidence="2">
    <location>
        <begin position="56"/>
        <end position="65"/>
    </location>
</feature>
<dbReference type="GO" id="GO:0005096">
    <property type="term" value="F:GTPase activator activity"/>
    <property type="evidence" value="ECO:0007669"/>
    <property type="project" value="UniProtKB-KW"/>
</dbReference>
<dbReference type="Gene3D" id="2.30.29.30">
    <property type="entry name" value="Pleckstrin-homology domain (PH domain)/Phosphotyrosine-binding domain (PTB)"/>
    <property type="match status" value="1"/>
</dbReference>
<comment type="caution">
    <text evidence="5">The sequence shown here is derived from an EMBL/GenBank/DDBJ whole genome shotgun (WGS) entry which is preliminary data.</text>
</comment>
<feature type="compositionally biased region" description="Basic residues" evidence="2">
    <location>
        <begin position="527"/>
        <end position="537"/>
    </location>
</feature>
<evidence type="ECO:0000256" key="2">
    <source>
        <dbReference type="SAM" id="MobiDB-lite"/>
    </source>
</evidence>
<dbReference type="EMBL" id="JAAQHG020000007">
    <property type="protein sequence ID" value="KAL1588505.1"/>
    <property type="molecule type" value="Genomic_DNA"/>
</dbReference>
<dbReference type="InterPro" id="IPR011993">
    <property type="entry name" value="PH-like_dom_sf"/>
</dbReference>
<keyword evidence="1" id="KW-0343">GTPase activation</keyword>
<evidence type="ECO:0000313" key="5">
    <source>
        <dbReference type="EMBL" id="KAL1588505.1"/>
    </source>
</evidence>
<feature type="compositionally biased region" description="Basic and acidic residues" evidence="2">
    <location>
        <begin position="83"/>
        <end position="104"/>
    </location>
</feature>
<feature type="compositionally biased region" description="Basic and acidic residues" evidence="2">
    <location>
        <begin position="324"/>
        <end position="334"/>
    </location>
</feature>
<feature type="domain" description="PH" evidence="3">
    <location>
        <begin position="882"/>
        <end position="993"/>
    </location>
</feature>
<feature type="compositionally biased region" description="Gly residues" evidence="2">
    <location>
        <begin position="1482"/>
        <end position="1494"/>
    </location>
</feature>
<dbReference type="CDD" id="cd06093">
    <property type="entry name" value="PX_domain"/>
    <property type="match status" value="1"/>
</dbReference>
<accession>A0AB34KYY7</accession>
<dbReference type="SUPFAM" id="SSF48350">
    <property type="entry name" value="GTPase activation domain, GAP"/>
    <property type="match status" value="1"/>
</dbReference>
<evidence type="ECO:0000259" key="4">
    <source>
        <dbReference type="PROSITE" id="PS50238"/>
    </source>
</evidence>
<dbReference type="GO" id="GO:0005938">
    <property type="term" value="C:cell cortex"/>
    <property type="evidence" value="ECO:0007669"/>
    <property type="project" value="UniProtKB-ARBA"/>
</dbReference>
<feature type="compositionally biased region" description="Polar residues" evidence="2">
    <location>
        <begin position="138"/>
        <end position="148"/>
    </location>
</feature>
<dbReference type="Gene3D" id="1.10.555.10">
    <property type="entry name" value="Rho GTPase activation protein"/>
    <property type="match status" value="1"/>
</dbReference>
<feature type="compositionally biased region" description="Low complexity" evidence="2">
    <location>
        <begin position="428"/>
        <end position="452"/>
    </location>
</feature>
<feature type="region of interest" description="Disordered" evidence="2">
    <location>
        <begin position="1"/>
        <end position="106"/>
    </location>
</feature>
<evidence type="ECO:0000256" key="1">
    <source>
        <dbReference type="ARBA" id="ARBA00022468"/>
    </source>
</evidence>
<dbReference type="CDD" id="cd13277">
    <property type="entry name" value="PH_Bem3"/>
    <property type="match status" value="1"/>
</dbReference>
<feature type="compositionally biased region" description="Pro residues" evidence="2">
    <location>
        <begin position="649"/>
        <end position="663"/>
    </location>
</feature>
<dbReference type="InterPro" id="IPR036871">
    <property type="entry name" value="PX_dom_sf"/>
</dbReference>
<sequence>MASNESSRLLAHQPDSTRDHRGHTSSLPSRAPTSPLALYEPASTTRSPTTPPSASTPPTQASSSSNRSAYVPSWPDATPPSPDRVRVPDPAKRAAPDPRLDAIREAAAADALKEELARKELAASQVQAQAQGRAAVTDTITGEQFQTGTAPSSSPQASPTMSSSSRPSRQEPPANMPRTASIDSTVSSLSSVSTSQKTSAPSSYRVSDSAGPQDVASAIAAAGSPEAAIQKLLSEKASAASHNAQLWRLVEKQRAMILGLNKDLEKSLKEKDRYRRKLKESLVSSSSAPALTGSGQTPAELVARDDSESPALPDRSRSLASHAALRDGDLDSPKVSEGSEVASSYISRSDTPQGPRDVDSPAGIPVVQTPTGAELANGELGKVGEDARTHDAVPGVSERAAPLAQLVASTRSPPVSPKTPELPQRGHVPSLSVSSATSPTSNAASFSGAFKGASRKAPPAPLNLSPKAKDPMSPAFVDASESEYEEEPEKIRADRETRGRRKTREEDDREREVLARQEDEHRSQSNKSKHSKSKSKSKSLPPGEKPAIVDEPGVPQIYAGHTLSDSVHERPHVPTYQPSGDPAAIMSQRAVADHPGILQRNVTAPSLMSPGLPMSPRPGDRPPNSPMPRAPNKALNSMPLSPRSGLPLSPRPPRQPIPMPPQTPMSFASPHLQRAEAYHAAQASHSSVDSRVTDGSPDPSPENERPLISSDPKAPGEVYKGLITEQYPGLLLPPNALPSIFVKTASSRMKPSRQSFMAPKHFEENPVFTLSIHSRSDGKQLWRVEKTFAAMATLNHQIRLVTAFRDRLPDRNLFAGHAPAKIDARRQALDAFFDRMLEAIQDERAAHIVCKFLSAEAFESEGGDYFPTVGDRRPDTPVGKGRTRREGYLTKRGKNFGGWKARYFVLDGPNLKYFEAPGGAQLGSIKLQNAQIGKQSPGANSSATEDEENQFRHAFLILEPKRKDSSSLVRHVLCAESDEERDSWVDALLQYVDWRDDGEEIGRGVPISKADISAPRSPKIQKSFNELRPSSLGPDTRLRHPDSMRSVGYESTVAGEAPIMGPPSARPSGSPSPPFDSARQSGNSSGASEQSFPQHPTISGPSNAHIIQDSGQWGMKPPPTPGVSKDKKRGLFGFRGRSSSDLGPEKGSLPGSQPDSGTRAAFGVTLTESIECANVAGVTTELPAVVYRCFQYLAYKSAINEEGIFRLSGSNTVIKALRDRFNTEGDVDLVGDEKNYDIHAVASLLKLYLRELPASILTRELHLEFLQCLELGPRDKVIKLNVLVNKLPRPNRVLLSALSEFLLSVVNNADINKMNVRNVGIVFAPTLNVPGPLISSFVEDQPTIFGAPLSPSALSPAAQDHLTANPASQPTDLRSPRKMTFQNLPTPAYNQPTFQSIGLPPHFDPNETGLIPMRPEYHMAPQGEGGFGSLNDALRSPGLAPPGGRDAKARRRESSMVAAVAMAQAQVARKGSAGRLRDEQGQGQGQGEGVGMGREYGTSF</sequence>
<feature type="compositionally biased region" description="Low complexity" evidence="2">
    <location>
        <begin position="122"/>
        <end position="135"/>
    </location>
</feature>